<dbReference type="EMBL" id="BAAADU010000002">
    <property type="protein sequence ID" value="GAA0657508.1"/>
    <property type="molecule type" value="Genomic_DNA"/>
</dbReference>
<accession>A0AAV3T3Z4</accession>
<dbReference type="InterPro" id="IPR027417">
    <property type="entry name" value="P-loop_NTPase"/>
</dbReference>
<dbReference type="Pfam" id="PF13476">
    <property type="entry name" value="AAA_23"/>
    <property type="match status" value="1"/>
</dbReference>
<dbReference type="PANTHER" id="PTHR32114:SF2">
    <property type="entry name" value="ABC TRANSPORTER ABCH.3"/>
    <property type="match status" value="1"/>
</dbReference>
<reference evidence="5 6" key="1">
    <citation type="journal article" date="2019" name="Int. J. Syst. Evol. Microbiol.">
        <title>The Global Catalogue of Microorganisms (GCM) 10K type strain sequencing project: providing services to taxonomists for standard genome sequencing and annotation.</title>
        <authorList>
            <consortium name="The Broad Institute Genomics Platform"/>
            <consortium name="The Broad Institute Genome Sequencing Center for Infectious Disease"/>
            <person name="Wu L."/>
            <person name="Ma J."/>
        </authorList>
    </citation>
    <scope>NUCLEOTIDE SEQUENCE [LARGE SCALE GENOMIC DNA]</scope>
    <source>
        <strain evidence="5 6">JCM 16327</strain>
    </source>
</reference>
<evidence type="ECO:0000313" key="5">
    <source>
        <dbReference type="EMBL" id="GAA0657508.1"/>
    </source>
</evidence>
<evidence type="ECO:0000256" key="1">
    <source>
        <dbReference type="ARBA" id="ARBA00023054"/>
    </source>
</evidence>
<dbReference type="PANTHER" id="PTHR32114">
    <property type="entry name" value="ABC TRANSPORTER ABCH.3"/>
    <property type="match status" value="1"/>
</dbReference>
<feature type="domain" description="Rad50/SbcC-type AAA" evidence="4">
    <location>
        <begin position="4"/>
        <end position="234"/>
    </location>
</feature>
<sequence length="611" mass="67651">MTFELTVRNVGGIDELETTFGDGVTLLSGPNASNKTSLLHALTFALGSDDVPLRSGTSRAEVTLSNGDRSVTRTAERAGTGLSVSGESWLGDADNADDLVSFATFLEFNDLRAAVRNGDSFEETLKAPLEVSSLEAERAAKIAEKQSLEDDRDDLEGAADDLADVEASLSEARERVASLEDDLDDLLARTTADEDDELAALRDRRTDLAAERDEQRRRVENTEDAIERLENRLETVEADLADARSTADEHDAAELRAEKERLERRVAERENRLDVLQSVLTANREMLNGDFTGALGQDAGLTGDEYACWACGQNAPESAFEGTLDDLVDLVERDRERLEDHRPRIEAVSEDLAAAEDAAARVRDLEADRREVVESLRERRSSLATQRERLEELEGDLDDLDERIAAREHERAAEADGVVAEIEETRAALRDARSTVGRLEDRRRRLESAVAEYEELEKRIAELSSDITALTDRIENAEAELRESFNEAMDDLVSVLEFERVQRVWLDGDFELVIAREVEGAVQQESVRHLAESERELIGLVLCLAGCLTYDVPEAVPVVAVDSMGAFDVVRAQRLVEYVGDRVDHLLVAMHPDRASALEFSVTEIRDALSA</sequence>
<evidence type="ECO:0000313" key="6">
    <source>
        <dbReference type="Proteomes" id="UP001500194"/>
    </source>
</evidence>
<dbReference type="Gene3D" id="3.40.50.300">
    <property type="entry name" value="P-loop containing nucleotide triphosphate hydrolases"/>
    <property type="match status" value="1"/>
</dbReference>
<dbReference type="GO" id="GO:0006302">
    <property type="term" value="P:double-strand break repair"/>
    <property type="evidence" value="ECO:0007669"/>
    <property type="project" value="InterPro"/>
</dbReference>
<keyword evidence="6" id="KW-1185">Reference proteome</keyword>
<name>A0AAV3T3Z4_9EURY</name>
<dbReference type="Gene3D" id="1.10.287.1490">
    <property type="match status" value="2"/>
</dbReference>
<dbReference type="AlphaFoldDB" id="A0AAV3T3Z4"/>
<gene>
    <name evidence="5" type="ORF">GCM10009019_22100</name>
</gene>
<dbReference type="RefSeq" id="WP_227259701.1">
    <property type="nucleotide sequence ID" value="NZ_BAAADU010000002.1"/>
</dbReference>
<proteinExistence type="inferred from homology"/>
<comment type="caution">
    <text evidence="5">The sequence shown here is derived from an EMBL/GenBank/DDBJ whole genome shotgun (WGS) entry which is preliminary data.</text>
</comment>
<protein>
    <submittedName>
        <fullName evidence="5">Chromosome segregation protein SMC</fullName>
    </submittedName>
</protein>
<dbReference type="GO" id="GO:0016887">
    <property type="term" value="F:ATP hydrolysis activity"/>
    <property type="evidence" value="ECO:0007669"/>
    <property type="project" value="InterPro"/>
</dbReference>
<feature type="coiled-coil region" evidence="3">
    <location>
        <begin position="131"/>
        <end position="279"/>
    </location>
</feature>
<evidence type="ECO:0000256" key="2">
    <source>
        <dbReference type="ARBA" id="ARBA00049666"/>
    </source>
</evidence>
<dbReference type="NCBIfam" id="NF045487">
    <property type="entry name" value="ASRP"/>
    <property type="match status" value="1"/>
</dbReference>
<dbReference type="Proteomes" id="UP001500194">
    <property type="component" value="Unassembled WGS sequence"/>
</dbReference>
<comment type="similarity">
    <text evidence="2">Belongs to the Sph1/Sph2 family.</text>
</comment>
<dbReference type="InterPro" id="IPR038729">
    <property type="entry name" value="Rad50/SbcC_AAA"/>
</dbReference>
<organism evidence="5 6">
    <name type="scientific">Salarchaeum japonicum</name>
    <dbReference type="NCBI Taxonomy" id="555573"/>
    <lineage>
        <taxon>Archaea</taxon>
        <taxon>Methanobacteriati</taxon>
        <taxon>Methanobacteriota</taxon>
        <taxon>Stenosarchaea group</taxon>
        <taxon>Halobacteria</taxon>
        <taxon>Halobacteriales</taxon>
        <taxon>Halobacteriaceae</taxon>
    </lineage>
</organism>
<dbReference type="SUPFAM" id="SSF52540">
    <property type="entry name" value="P-loop containing nucleoside triphosphate hydrolases"/>
    <property type="match status" value="1"/>
</dbReference>
<evidence type="ECO:0000256" key="3">
    <source>
        <dbReference type="SAM" id="Coils"/>
    </source>
</evidence>
<evidence type="ECO:0000259" key="4">
    <source>
        <dbReference type="Pfam" id="PF13476"/>
    </source>
</evidence>
<dbReference type="GeneID" id="68573109"/>
<keyword evidence="1 3" id="KW-0175">Coiled coil</keyword>
<feature type="coiled-coil region" evidence="3">
    <location>
        <begin position="345"/>
        <end position="487"/>
    </location>
</feature>